<dbReference type="GO" id="GO:0005525">
    <property type="term" value="F:GTP binding"/>
    <property type="evidence" value="ECO:0007669"/>
    <property type="project" value="UniProtKB-UniRule"/>
</dbReference>
<dbReference type="PANTHER" id="PTHR10229">
    <property type="entry name" value="GTP-BINDING PROTEIN HFLX"/>
    <property type="match status" value="1"/>
</dbReference>
<feature type="binding site" evidence="7">
    <location>
        <begin position="226"/>
        <end position="230"/>
    </location>
    <ligand>
        <name>GTP</name>
        <dbReference type="ChEBI" id="CHEBI:37565"/>
    </ligand>
</feature>
<dbReference type="InterPro" id="IPR006073">
    <property type="entry name" value="GTP-bd"/>
</dbReference>
<evidence type="ECO:0000313" key="14">
    <source>
        <dbReference type="Proteomes" id="UP001069145"/>
    </source>
</evidence>
<dbReference type="RefSeq" id="WP_060778432.1">
    <property type="nucleotide sequence ID" value="NZ_CAJHLF010000005.1"/>
</dbReference>
<comment type="cofactor">
    <cofactor evidence="8">
        <name>Mg(2+)</name>
        <dbReference type="ChEBI" id="CHEBI:18420"/>
    </cofactor>
</comment>
<sequence length="410" mass="46461">MPENVLIIGLQLPQTTDLRFTMQMDELAALVETAGGQVVSRQGQKRDQEDARYLIGSGKVREIHDLSQELDIDLVIFYQQLSPSQNRNLQEAIDCPVIDRVQLILDIFASRATSKEGKLQVALAQNEYLLPRLAGMGTVLSRLGGGIGTRGPGETKLEQDRRVLRNEIQKIRHELKEVEKQRELTRERRQKSGLFKIGLLGYTNAGKSTLINALTDAQTYQADQLFATLTPLTRKFSLPNHFEITLTDTVGFIQDLPPMIIDAFHSTLEESRNVDLLMIVVDASSAFALEQEEVVNQLLEDLDMQDLPKLYIYNKRDQVEAGQQVLTPSSPHLLISAQDSQDIEALRQAIVNQVKTIYQPFAVQVAPEAANEWLGWQNRFYIEKFEFDKDSESYQIMGYKPDYLPLPKTE</sequence>
<dbReference type="Pfam" id="PF13167">
    <property type="entry name" value="GTP-bdg_N"/>
    <property type="match status" value="1"/>
</dbReference>
<keyword evidence="4 8" id="KW-0460">Magnesium</keyword>
<feature type="binding site" evidence="8">
    <location>
        <position position="228"/>
    </location>
    <ligand>
        <name>Mg(2+)</name>
        <dbReference type="ChEBI" id="CHEBI:18420"/>
    </ligand>
</feature>
<feature type="coiled-coil region" evidence="9">
    <location>
        <begin position="154"/>
        <end position="188"/>
    </location>
</feature>
<dbReference type="Gene3D" id="3.40.50.11060">
    <property type="entry name" value="GTPase HflX, N-terminal domain"/>
    <property type="match status" value="1"/>
</dbReference>
<feature type="binding site" evidence="8">
    <location>
        <position position="208"/>
    </location>
    <ligand>
        <name>Mg(2+)</name>
        <dbReference type="ChEBI" id="CHEBI:18420"/>
    </ligand>
</feature>
<dbReference type="EMBL" id="JAOTML010000008">
    <property type="protein sequence ID" value="MCY3053750.1"/>
    <property type="molecule type" value="Genomic_DNA"/>
</dbReference>
<feature type="binding site" evidence="7">
    <location>
        <begin position="248"/>
        <end position="251"/>
    </location>
    <ligand>
        <name>GTP</name>
        <dbReference type="ChEBI" id="CHEBI:37565"/>
    </ligand>
</feature>
<dbReference type="InterPro" id="IPR030394">
    <property type="entry name" value="G_HFLX_dom"/>
</dbReference>
<keyword evidence="3 6" id="KW-0547">Nucleotide-binding</keyword>
<dbReference type="Gene3D" id="3.40.50.300">
    <property type="entry name" value="P-loop containing nucleotide triphosphate hydrolases"/>
    <property type="match status" value="1"/>
</dbReference>
<dbReference type="InterPro" id="IPR027417">
    <property type="entry name" value="P-loop_NTPase"/>
</dbReference>
<comment type="subcellular location">
    <subcellularLocation>
        <location evidence="6">Cytoplasm</location>
    </subcellularLocation>
    <text evidence="6">May associate with membranes.</text>
</comment>
<reference evidence="12 13" key="1">
    <citation type="submission" date="2020-12" db="EMBL/GenBank/DDBJ databases">
        <title>FDA dAtabase for Regulatory Grade micrObial Sequences (FDA-ARGOS): Supporting development and validation of Infectious Disease Dx tests.</title>
        <authorList>
            <person name="Sproer C."/>
            <person name="Gronow S."/>
            <person name="Severitt S."/>
            <person name="Schroder I."/>
            <person name="Tallon L."/>
            <person name="Sadzewicz L."/>
            <person name="Zhao X."/>
            <person name="Boylan J."/>
            <person name="Ott S."/>
            <person name="Bowen H."/>
            <person name="Vavikolanu K."/>
            <person name="Mehta A."/>
            <person name="Aluvathingal J."/>
            <person name="Nadendla S."/>
            <person name="Lowell S."/>
            <person name="Myers T."/>
            <person name="Yan Y."/>
            <person name="Sichtig H."/>
        </authorList>
    </citation>
    <scope>NUCLEOTIDE SEQUENCE [LARGE SCALE GENOMIC DNA]</scope>
    <source>
        <strain evidence="12 13">FDAARGOS_911</strain>
    </source>
</reference>
<dbReference type="GeneID" id="35768042"/>
<dbReference type="Pfam" id="PF16360">
    <property type="entry name" value="GTP-bdg_M"/>
    <property type="match status" value="1"/>
</dbReference>
<keyword evidence="9" id="KW-0175">Coiled coil</keyword>
<protein>
    <recommendedName>
        <fullName evidence="6">GTPase HflX</fullName>
    </recommendedName>
    <alternativeName>
        <fullName evidence="6">GTP-binding protein HflX</fullName>
    </alternativeName>
</protein>
<dbReference type="InterPro" id="IPR032305">
    <property type="entry name" value="GTP-bd_M"/>
</dbReference>
<proteinExistence type="inferred from homology"/>
<evidence type="ECO:0000256" key="3">
    <source>
        <dbReference type="ARBA" id="ARBA00022741"/>
    </source>
</evidence>
<dbReference type="PROSITE" id="PS51705">
    <property type="entry name" value="G_HFLX"/>
    <property type="match status" value="1"/>
</dbReference>
<dbReference type="NCBIfam" id="TIGR03156">
    <property type="entry name" value="GTP_HflX"/>
    <property type="match status" value="1"/>
</dbReference>
<keyword evidence="2 8" id="KW-0479">Metal-binding</keyword>
<evidence type="ECO:0000313" key="12">
    <source>
        <dbReference type="EMBL" id="QPS00689.1"/>
    </source>
</evidence>
<dbReference type="PIRSF" id="PIRSF006809">
    <property type="entry name" value="GTP-binding_hflX_prd"/>
    <property type="match status" value="1"/>
</dbReference>
<dbReference type="Proteomes" id="UP000594771">
    <property type="component" value="Chromosome"/>
</dbReference>
<evidence type="ECO:0000256" key="8">
    <source>
        <dbReference type="PIRSR" id="PIRSR006809-2"/>
    </source>
</evidence>
<keyword evidence="1 6" id="KW-0963">Cytoplasm</keyword>
<dbReference type="Gene3D" id="6.10.250.2860">
    <property type="match status" value="1"/>
</dbReference>
<dbReference type="PANTHER" id="PTHR10229:SF0">
    <property type="entry name" value="GTP-BINDING PROTEIN 6-RELATED"/>
    <property type="match status" value="1"/>
</dbReference>
<name>A0A0X8FER6_9LACT</name>
<comment type="function">
    <text evidence="6">GTPase that associates with the 50S ribosomal subunit and may have a role during protein synthesis or ribosome biogenesis.</text>
</comment>
<organism evidence="12 13">
    <name type="scientific">Aerococcus urinae</name>
    <dbReference type="NCBI Taxonomy" id="1376"/>
    <lineage>
        <taxon>Bacteria</taxon>
        <taxon>Bacillati</taxon>
        <taxon>Bacillota</taxon>
        <taxon>Bacilli</taxon>
        <taxon>Lactobacillales</taxon>
        <taxon>Aerococcaceae</taxon>
        <taxon>Aerococcus</taxon>
    </lineage>
</organism>
<keyword evidence="14" id="KW-1185">Reference proteome</keyword>
<comment type="subunit">
    <text evidence="6">Monomer. Associates with the 50S ribosomal subunit.</text>
</comment>
<dbReference type="GO" id="GO:0005737">
    <property type="term" value="C:cytoplasm"/>
    <property type="evidence" value="ECO:0007669"/>
    <property type="project" value="UniProtKB-SubCell"/>
</dbReference>
<dbReference type="GO" id="GO:0043022">
    <property type="term" value="F:ribosome binding"/>
    <property type="evidence" value="ECO:0007669"/>
    <property type="project" value="TreeGrafter"/>
</dbReference>
<dbReference type="InterPro" id="IPR025121">
    <property type="entry name" value="GTPase_HflX_N"/>
</dbReference>
<comment type="similarity">
    <text evidence="6">Belongs to the TRAFAC class OBG-HflX-like GTPase superfamily. HflX GTPase family.</text>
</comment>
<reference evidence="11" key="2">
    <citation type="submission" date="2022-09" db="EMBL/GenBank/DDBJ databases">
        <title>Aerococcus urinae taxonomy study.</title>
        <authorList>
            <person name="Christensen J."/>
            <person name="Senneby E."/>
        </authorList>
    </citation>
    <scope>NUCLEOTIDE SEQUENCE</scope>
    <source>
        <strain evidence="11">NLD-066-U95</strain>
    </source>
</reference>
<dbReference type="PRINTS" id="PR00326">
    <property type="entry name" value="GTP1OBG"/>
</dbReference>
<dbReference type="FunFam" id="3.40.50.11060:FF:000001">
    <property type="entry name" value="GTPase HflX"/>
    <property type="match status" value="1"/>
</dbReference>
<dbReference type="KEGG" id="aun:AWM73_05460"/>
<dbReference type="CDD" id="cd01878">
    <property type="entry name" value="HflX"/>
    <property type="match status" value="1"/>
</dbReference>
<gene>
    <name evidence="6 12" type="primary">hflX</name>
    <name evidence="12" type="ORF">I6G68_04580</name>
    <name evidence="11" type="ORF">ODY43_07090</name>
</gene>
<keyword evidence="5 6" id="KW-0342">GTP-binding</keyword>
<evidence type="ECO:0000256" key="2">
    <source>
        <dbReference type="ARBA" id="ARBA00022723"/>
    </source>
</evidence>
<evidence type="ECO:0000313" key="11">
    <source>
        <dbReference type="EMBL" id="MCY3053750.1"/>
    </source>
</evidence>
<dbReference type="InterPro" id="IPR042108">
    <property type="entry name" value="GTPase_HflX_N_sf"/>
</dbReference>
<accession>A0A0X8FER6</accession>
<dbReference type="GO" id="GO:0046872">
    <property type="term" value="F:metal ion binding"/>
    <property type="evidence" value="ECO:0007669"/>
    <property type="project" value="UniProtKB-KW"/>
</dbReference>
<dbReference type="AlphaFoldDB" id="A0A0X8FER6"/>
<dbReference type="HAMAP" id="MF_00900">
    <property type="entry name" value="GTPase_HflX"/>
    <property type="match status" value="1"/>
</dbReference>
<evidence type="ECO:0000256" key="6">
    <source>
        <dbReference type="HAMAP-Rule" id="MF_00900"/>
    </source>
</evidence>
<feature type="binding site" evidence="7">
    <location>
        <begin position="336"/>
        <end position="338"/>
    </location>
    <ligand>
        <name>GTP</name>
        <dbReference type="ChEBI" id="CHEBI:37565"/>
    </ligand>
</feature>
<dbReference type="GO" id="GO:0003924">
    <property type="term" value="F:GTPase activity"/>
    <property type="evidence" value="ECO:0007669"/>
    <property type="project" value="UniProtKB-UniRule"/>
</dbReference>
<dbReference type="OrthoDB" id="9812272at2"/>
<evidence type="ECO:0000256" key="7">
    <source>
        <dbReference type="PIRSR" id="PIRSR006809-1"/>
    </source>
</evidence>
<feature type="domain" description="Hflx-type G" evidence="10">
    <location>
        <begin position="195"/>
        <end position="358"/>
    </location>
</feature>
<dbReference type="InterPro" id="IPR016496">
    <property type="entry name" value="GTPase_HflX"/>
</dbReference>
<dbReference type="Proteomes" id="UP001069145">
    <property type="component" value="Unassembled WGS sequence"/>
</dbReference>
<evidence type="ECO:0000256" key="5">
    <source>
        <dbReference type="ARBA" id="ARBA00023134"/>
    </source>
</evidence>
<dbReference type="EMBL" id="CP065662">
    <property type="protein sequence ID" value="QPS00689.1"/>
    <property type="molecule type" value="Genomic_DNA"/>
</dbReference>
<evidence type="ECO:0000256" key="4">
    <source>
        <dbReference type="ARBA" id="ARBA00022842"/>
    </source>
</evidence>
<feature type="binding site" evidence="7">
    <location>
        <begin position="314"/>
        <end position="317"/>
    </location>
    <ligand>
        <name>GTP</name>
        <dbReference type="ChEBI" id="CHEBI:37565"/>
    </ligand>
</feature>
<dbReference type="SUPFAM" id="SSF52540">
    <property type="entry name" value="P-loop containing nucleoside triphosphate hydrolases"/>
    <property type="match status" value="1"/>
</dbReference>
<feature type="binding site" evidence="7">
    <location>
        <begin position="201"/>
        <end position="208"/>
    </location>
    <ligand>
        <name>GTP</name>
        <dbReference type="ChEBI" id="CHEBI:37565"/>
    </ligand>
</feature>
<evidence type="ECO:0000313" key="13">
    <source>
        <dbReference type="Proteomes" id="UP000594771"/>
    </source>
</evidence>
<evidence type="ECO:0000256" key="1">
    <source>
        <dbReference type="ARBA" id="ARBA00022490"/>
    </source>
</evidence>
<evidence type="ECO:0000259" key="10">
    <source>
        <dbReference type="PROSITE" id="PS51705"/>
    </source>
</evidence>
<dbReference type="Pfam" id="PF01926">
    <property type="entry name" value="MMR_HSR1"/>
    <property type="match status" value="1"/>
</dbReference>
<evidence type="ECO:0000256" key="9">
    <source>
        <dbReference type="SAM" id="Coils"/>
    </source>
</evidence>